<evidence type="ECO:0000313" key="1">
    <source>
        <dbReference type="EMBL" id="EGT46782.1"/>
    </source>
</evidence>
<sequence>MDLSQVPTNLPTEILNHNRQEIQRLTLIRNSMLQQGAHPAHLQPIEILINLNSVMIQLGEAPVSHSGLVAMLQTSLNIRTAWAALGVNYD</sequence>
<dbReference type="AlphaFoldDB" id="G0MXD6"/>
<dbReference type="Proteomes" id="UP000008068">
    <property type="component" value="Unassembled WGS sequence"/>
</dbReference>
<dbReference type="OMA" id="NIRTAWA"/>
<organism evidence="2">
    <name type="scientific">Caenorhabditis brenneri</name>
    <name type="common">Nematode worm</name>
    <dbReference type="NCBI Taxonomy" id="135651"/>
    <lineage>
        <taxon>Eukaryota</taxon>
        <taxon>Metazoa</taxon>
        <taxon>Ecdysozoa</taxon>
        <taxon>Nematoda</taxon>
        <taxon>Chromadorea</taxon>
        <taxon>Rhabditida</taxon>
        <taxon>Rhabditina</taxon>
        <taxon>Rhabditomorpha</taxon>
        <taxon>Rhabditoidea</taxon>
        <taxon>Rhabditidae</taxon>
        <taxon>Peloderinae</taxon>
        <taxon>Caenorhabditis</taxon>
    </lineage>
</organism>
<evidence type="ECO:0000313" key="2">
    <source>
        <dbReference type="Proteomes" id="UP000008068"/>
    </source>
</evidence>
<gene>
    <name evidence="1" type="ORF">CAEBREN_01752</name>
</gene>
<dbReference type="HOGENOM" id="CLU_2690203_0_0_1"/>
<protein>
    <recommendedName>
        <fullName evidence="3">NR LBD domain-containing protein</fullName>
    </recommendedName>
</protein>
<proteinExistence type="predicted"/>
<dbReference type="eggNOG" id="ENOG502TJ49">
    <property type="taxonomic scope" value="Eukaryota"/>
</dbReference>
<dbReference type="InParanoid" id="G0MXD6"/>
<dbReference type="FunCoup" id="G0MXD6">
    <property type="interactions" value="199"/>
</dbReference>
<reference evidence="2" key="1">
    <citation type="submission" date="2011-07" db="EMBL/GenBank/DDBJ databases">
        <authorList>
            <consortium name="Caenorhabditis brenneri Sequencing and Analysis Consortium"/>
            <person name="Wilson R.K."/>
        </authorList>
    </citation>
    <scope>NUCLEOTIDE SEQUENCE [LARGE SCALE GENOMIC DNA]</scope>
    <source>
        <strain evidence="2">PB2801</strain>
    </source>
</reference>
<dbReference type="OrthoDB" id="5892343at2759"/>
<name>G0MXD6_CAEBE</name>
<keyword evidence="2" id="KW-1185">Reference proteome</keyword>
<dbReference type="EMBL" id="GL379818">
    <property type="protein sequence ID" value="EGT46782.1"/>
    <property type="molecule type" value="Genomic_DNA"/>
</dbReference>
<accession>G0MXD6</accession>
<evidence type="ECO:0008006" key="3">
    <source>
        <dbReference type="Google" id="ProtNLM"/>
    </source>
</evidence>